<dbReference type="Proteomes" id="UP000053647">
    <property type="component" value="Unassembled WGS sequence"/>
</dbReference>
<protein>
    <submittedName>
        <fullName evidence="1">Uncharacterized protein</fullName>
    </submittedName>
</protein>
<evidence type="ECO:0000313" key="2">
    <source>
        <dbReference type="Proteomes" id="UP000053647"/>
    </source>
</evidence>
<accession>A0A0C9TLL8</accession>
<dbReference type="OrthoDB" id="2669107at2759"/>
<dbReference type="EMBL" id="KN819680">
    <property type="protein sequence ID" value="KIJ08191.1"/>
    <property type="molecule type" value="Genomic_DNA"/>
</dbReference>
<name>A0A0C9TLL8_PAXIN</name>
<gene>
    <name evidence="1" type="ORF">PAXINDRAFT_158207</name>
</gene>
<dbReference type="AlphaFoldDB" id="A0A0C9TLL8"/>
<reference evidence="1 2" key="1">
    <citation type="submission" date="2014-06" db="EMBL/GenBank/DDBJ databases">
        <authorList>
            <consortium name="DOE Joint Genome Institute"/>
            <person name="Kuo A."/>
            <person name="Kohler A."/>
            <person name="Nagy L.G."/>
            <person name="Floudas D."/>
            <person name="Copeland A."/>
            <person name="Barry K.W."/>
            <person name="Cichocki N."/>
            <person name="Veneault-Fourrey C."/>
            <person name="LaButti K."/>
            <person name="Lindquist E.A."/>
            <person name="Lipzen A."/>
            <person name="Lundell T."/>
            <person name="Morin E."/>
            <person name="Murat C."/>
            <person name="Sun H."/>
            <person name="Tunlid A."/>
            <person name="Henrissat B."/>
            <person name="Grigoriev I.V."/>
            <person name="Hibbett D.S."/>
            <person name="Martin F."/>
            <person name="Nordberg H.P."/>
            <person name="Cantor M.N."/>
            <person name="Hua S.X."/>
        </authorList>
    </citation>
    <scope>NUCLEOTIDE SEQUENCE [LARGE SCALE GENOMIC DNA]</scope>
    <source>
        <strain evidence="1 2">ATCC 200175</strain>
    </source>
</reference>
<proteinExistence type="predicted"/>
<reference evidence="2" key="2">
    <citation type="submission" date="2015-01" db="EMBL/GenBank/DDBJ databases">
        <title>Evolutionary Origins and Diversification of the Mycorrhizal Mutualists.</title>
        <authorList>
            <consortium name="DOE Joint Genome Institute"/>
            <consortium name="Mycorrhizal Genomics Consortium"/>
            <person name="Kohler A."/>
            <person name="Kuo A."/>
            <person name="Nagy L.G."/>
            <person name="Floudas D."/>
            <person name="Copeland A."/>
            <person name="Barry K.W."/>
            <person name="Cichocki N."/>
            <person name="Veneault-Fourrey C."/>
            <person name="LaButti K."/>
            <person name="Lindquist E.A."/>
            <person name="Lipzen A."/>
            <person name="Lundell T."/>
            <person name="Morin E."/>
            <person name="Murat C."/>
            <person name="Riley R."/>
            <person name="Ohm R."/>
            <person name="Sun H."/>
            <person name="Tunlid A."/>
            <person name="Henrissat B."/>
            <person name="Grigoriev I.V."/>
            <person name="Hibbett D.S."/>
            <person name="Martin F."/>
        </authorList>
    </citation>
    <scope>NUCLEOTIDE SEQUENCE [LARGE SCALE GENOMIC DNA]</scope>
    <source>
        <strain evidence="2">ATCC 200175</strain>
    </source>
</reference>
<dbReference type="HOGENOM" id="CLU_150185_0_0_1"/>
<organism evidence="1 2">
    <name type="scientific">Paxillus involutus ATCC 200175</name>
    <dbReference type="NCBI Taxonomy" id="664439"/>
    <lineage>
        <taxon>Eukaryota</taxon>
        <taxon>Fungi</taxon>
        <taxon>Dikarya</taxon>
        <taxon>Basidiomycota</taxon>
        <taxon>Agaricomycotina</taxon>
        <taxon>Agaricomycetes</taxon>
        <taxon>Agaricomycetidae</taxon>
        <taxon>Boletales</taxon>
        <taxon>Paxilineae</taxon>
        <taxon>Paxillaceae</taxon>
        <taxon>Paxillus</taxon>
    </lineage>
</organism>
<evidence type="ECO:0000313" key="1">
    <source>
        <dbReference type="EMBL" id="KIJ08191.1"/>
    </source>
</evidence>
<sequence length="134" mass="14581">MSDLISTPTFDVGCFPGLRDAMSPGGTSTLELQEVADDVAAEQETLPVSEAATDVDELGPEFAQLQATLLEASKGVTDGTDMEYKRLMQQCEAFLVSMGLLRNGEVFFCRTPRREVPTFIVAWIMNTCSKAAFC</sequence>
<keyword evidence="2" id="KW-1185">Reference proteome</keyword>